<evidence type="ECO:0008006" key="3">
    <source>
        <dbReference type="Google" id="ProtNLM"/>
    </source>
</evidence>
<reference evidence="1 2" key="1">
    <citation type="submission" date="2024-02" db="EMBL/GenBank/DDBJ databases">
        <authorList>
            <person name="Daric V."/>
            <person name="Darras S."/>
        </authorList>
    </citation>
    <scope>NUCLEOTIDE SEQUENCE [LARGE SCALE GENOMIC DNA]</scope>
</reference>
<evidence type="ECO:0000313" key="1">
    <source>
        <dbReference type="EMBL" id="CAK8671217.1"/>
    </source>
</evidence>
<evidence type="ECO:0000313" key="2">
    <source>
        <dbReference type="Proteomes" id="UP001642483"/>
    </source>
</evidence>
<proteinExistence type="predicted"/>
<organism evidence="1 2">
    <name type="scientific">Clavelina lepadiformis</name>
    <name type="common">Light-bulb sea squirt</name>
    <name type="synonym">Ascidia lepadiformis</name>
    <dbReference type="NCBI Taxonomy" id="159417"/>
    <lineage>
        <taxon>Eukaryota</taxon>
        <taxon>Metazoa</taxon>
        <taxon>Chordata</taxon>
        <taxon>Tunicata</taxon>
        <taxon>Ascidiacea</taxon>
        <taxon>Aplousobranchia</taxon>
        <taxon>Clavelinidae</taxon>
        <taxon>Clavelina</taxon>
    </lineage>
</organism>
<keyword evidence="2" id="KW-1185">Reference proteome</keyword>
<sequence length="68" mass="8005">MKSSRKTFWKKWINRGQQRFSFARSFSTAFTAHSKPTNVFQCSSIVFSNEIKNTPLRLGLNFRDTRSK</sequence>
<name>A0ABP0EV60_CLALP</name>
<gene>
    <name evidence="1" type="ORF">CVLEPA_LOCUS273</name>
</gene>
<protein>
    <recommendedName>
        <fullName evidence="3">Ribosomal protein L32</fullName>
    </recommendedName>
</protein>
<dbReference type="EMBL" id="CAWYQH010000001">
    <property type="protein sequence ID" value="CAK8671217.1"/>
    <property type="molecule type" value="Genomic_DNA"/>
</dbReference>
<comment type="caution">
    <text evidence="1">The sequence shown here is derived from an EMBL/GenBank/DDBJ whole genome shotgun (WGS) entry which is preliminary data.</text>
</comment>
<accession>A0ABP0EV60</accession>
<dbReference type="Proteomes" id="UP001642483">
    <property type="component" value="Unassembled WGS sequence"/>
</dbReference>